<comment type="caution">
    <text evidence="2">The sequence shown here is derived from an EMBL/GenBank/DDBJ whole genome shotgun (WGS) entry which is preliminary data.</text>
</comment>
<evidence type="ECO:0000256" key="1">
    <source>
        <dbReference type="SAM" id="Phobius"/>
    </source>
</evidence>
<evidence type="ECO:0008006" key="4">
    <source>
        <dbReference type="Google" id="ProtNLM"/>
    </source>
</evidence>
<protein>
    <recommendedName>
        <fullName evidence="4">VanZ-like domain-containing protein</fullName>
    </recommendedName>
</protein>
<accession>A0A6N7XXY1</accession>
<feature type="transmembrane region" description="Helical" evidence="1">
    <location>
        <begin position="162"/>
        <end position="181"/>
    </location>
</feature>
<evidence type="ECO:0000313" key="2">
    <source>
        <dbReference type="EMBL" id="MSU00640.1"/>
    </source>
</evidence>
<keyword evidence="1" id="KW-1133">Transmembrane helix</keyword>
<sequence length="339" mass="40248">MDLKSNDSIKNINKFLNLLSLIFLAFIILIFFFQFDIVRGNYIKDIPNIIKYNSFRFNISNIYSNAIFYGVNIKFIIYLIIFNIFIFIPIGCILNIQNISKKKSIIIFLIISILYELIKSLLHISQLGMDMVFLHFIGLYLGHVVTRFYVYKAKDRFLKKGILLIIFFFIFTLISQFRIIYEFFFIDLNSTTEQNFIEEVRLEKLYDPYEKYLYDSYKKYLESITDNKQIKGDLKGLLFKDNYLFVNISDEIHKFKIDGESKIIDKQVLDYDHHKIYVHPRLNDIFKDNLDDKNICKINERLATLISSGAEVNVIFDENNILKFLCISSELYKNGVNKF</sequence>
<organism evidence="2 3">
    <name type="scientific">Tissierella pigra</name>
    <dbReference type="NCBI Taxonomy" id="2607614"/>
    <lineage>
        <taxon>Bacteria</taxon>
        <taxon>Bacillati</taxon>
        <taxon>Bacillota</taxon>
        <taxon>Tissierellia</taxon>
        <taxon>Tissierellales</taxon>
        <taxon>Tissierellaceae</taxon>
        <taxon>Tissierella</taxon>
    </lineage>
</organism>
<feature type="transmembrane region" description="Helical" evidence="1">
    <location>
        <begin position="106"/>
        <end position="125"/>
    </location>
</feature>
<dbReference type="RefSeq" id="WP_154439069.1">
    <property type="nucleotide sequence ID" value="NZ_JAHLPJ010000001.1"/>
</dbReference>
<reference evidence="2 3" key="1">
    <citation type="submission" date="2019-09" db="EMBL/GenBank/DDBJ databases">
        <title>In-depth cultivation of the pig gut microbiome towards novel bacterial diversity and tailored functional studies.</title>
        <authorList>
            <person name="Wylensek D."/>
            <person name="Hitch T.C.A."/>
            <person name="Clavel T."/>
        </authorList>
    </citation>
    <scope>NUCLEOTIDE SEQUENCE [LARGE SCALE GENOMIC DNA]</scope>
    <source>
        <strain evidence="2 3">WCA3-693-APC-4?</strain>
    </source>
</reference>
<gene>
    <name evidence="2" type="ORF">FYJ83_04050</name>
</gene>
<feature type="transmembrane region" description="Helical" evidence="1">
    <location>
        <begin position="131"/>
        <end position="150"/>
    </location>
</feature>
<dbReference type="AlphaFoldDB" id="A0A6N7XXY1"/>
<feature type="transmembrane region" description="Helical" evidence="1">
    <location>
        <begin position="75"/>
        <end position="94"/>
    </location>
</feature>
<proteinExistence type="predicted"/>
<keyword evidence="3" id="KW-1185">Reference proteome</keyword>
<keyword evidence="1" id="KW-0472">Membrane</keyword>
<dbReference type="Proteomes" id="UP000469523">
    <property type="component" value="Unassembled WGS sequence"/>
</dbReference>
<keyword evidence="1" id="KW-0812">Transmembrane</keyword>
<dbReference type="EMBL" id="VUNQ01000006">
    <property type="protein sequence ID" value="MSU00640.1"/>
    <property type="molecule type" value="Genomic_DNA"/>
</dbReference>
<evidence type="ECO:0000313" key="3">
    <source>
        <dbReference type="Proteomes" id="UP000469523"/>
    </source>
</evidence>
<name>A0A6N7XXY1_9FIRM</name>
<feature type="transmembrane region" description="Helical" evidence="1">
    <location>
        <begin position="15"/>
        <end position="35"/>
    </location>
</feature>